<keyword evidence="1" id="KW-0233">DNA recombination</keyword>
<proteinExistence type="predicted"/>
<evidence type="ECO:0000256" key="1">
    <source>
        <dbReference type="ARBA" id="ARBA00023172"/>
    </source>
</evidence>
<dbReference type="CDD" id="cd00397">
    <property type="entry name" value="DNA_BRE_C"/>
    <property type="match status" value="1"/>
</dbReference>
<feature type="domain" description="Tyr recombinase" evidence="2">
    <location>
        <begin position="1"/>
        <end position="135"/>
    </location>
</feature>
<dbReference type="GO" id="GO:0003677">
    <property type="term" value="F:DNA binding"/>
    <property type="evidence" value="ECO:0007669"/>
    <property type="project" value="InterPro"/>
</dbReference>
<dbReference type="Proteomes" id="UP000638353">
    <property type="component" value="Unassembled WGS sequence"/>
</dbReference>
<dbReference type="Gene3D" id="1.10.443.10">
    <property type="entry name" value="Intergrase catalytic core"/>
    <property type="match status" value="1"/>
</dbReference>
<protein>
    <recommendedName>
        <fullName evidence="2">Tyr recombinase domain-containing protein</fullName>
    </recommendedName>
</protein>
<dbReference type="SUPFAM" id="SSF56349">
    <property type="entry name" value="DNA breaking-rejoining enzymes"/>
    <property type="match status" value="1"/>
</dbReference>
<gene>
    <name evidence="3" type="ORF">GCM10010334_77020</name>
</gene>
<dbReference type="PROSITE" id="PS51898">
    <property type="entry name" value="TYR_RECOMBINASE"/>
    <property type="match status" value="1"/>
</dbReference>
<organism evidence="3 4">
    <name type="scientific">Streptomyces finlayi</name>
    <dbReference type="NCBI Taxonomy" id="67296"/>
    <lineage>
        <taxon>Bacteria</taxon>
        <taxon>Bacillati</taxon>
        <taxon>Actinomycetota</taxon>
        <taxon>Actinomycetes</taxon>
        <taxon>Kitasatosporales</taxon>
        <taxon>Streptomycetaceae</taxon>
        <taxon>Streptomyces</taxon>
    </lineage>
</organism>
<accession>A0A919CES1</accession>
<reference evidence="3" key="1">
    <citation type="journal article" date="2014" name="Int. J. Syst. Evol. Microbiol.">
        <title>Complete genome sequence of Corynebacterium casei LMG S-19264T (=DSM 44701T), isolated from a smear-ripened cheese.</title>
        <authorList>
            <consortium name="US DOE Joint Genome Institute (JGI-PGF)"/>
            <person name="Walter F."/>
            <person name="Albersmeier A."/>
            <person name="Kalinowski J."/>
            <person name="Ruckert C."/>
        </authorList>
    </citation>
    <scope>NUCLEOTIDE SEQUENCE</scope>
    <source>
        <strain evidence="3">JCM 4637</strain>
    </source>
</reference>
<dbReference type="EMBL" id="BMVC01000024">
    <property type="protein sequence ID" value="GHD16188.1"/>
    <property type="molecule type" value="Genomic_DNA"/>
</dbReference>
<dbReference type="Pfam" id="PF00589">
    <property type="entry name" value="Phage_integrase"/>
    <property type="match status" value="1"/>
</dbReference>
<dbReference type="InterPro" id="IPR011010">
    <property type="entry name" value="DNA_brk_join_enz"/>
</dbReference>
<evidence type="ECO:0000313" key="3">
    <source>
        <dbReference type="EMBL" id="GHD16188.1"/>
    </source>
</evidence>
<dbReference type="GO" id="GO:0015074">
    <property type="term" value="P:DNA integration"/>
    <property type="evidence" value="ECO:0007669"/>
    <property type="project" value="InterPro"/>
</dbReference>
<sequence length="163" mass="18528">MRLEDVDWSAGRLWVITKGTGQRDPVPASPQAFAYTAAYLDQAGLPEPGGPIWRTRRGEPRQLTYWAMRRVIQRANAVLGTNYTLHDTRHTAATRMARDPSLTLVEVQTILRHAHLSTTARYTAVGLEDLMDKLAEHYQRPRQEVRWSQTYDPANVEAVFGAR</sequence>
<dbReference type="InterPro" id="IPR002104">
    <property type="entry name" value="Integrase_catalytic"/>
</dbReference>
<dbReference type="RefSeq" id="WP_308437008.1">
    <property type="nucleotide sequence ID" value="NZ_BMVC01000024.1"/>
</dbReference>
<evidence type="ECO:0000259" key="2">
    <source>
        <dbReference type="PROSITE" id="PS51898"/>
    </source>
</evidence>
<comment type="caution">
    <text evidence="3">The sequence shown here is derived from an EMBL/GenBank/DDBJ whole genome shotgun (WGS) entry which is preliminary data.</text>
</comment>
<dbReference type="AlphaFoldDB" id="A0A919CES1"/>
<evidence type="ECO:0000313" key="4">
    <source>
        <dbReference type="Proteomes" id="UP000638353"/>
    </source>
</evidence>
<dbReference type="GO" id="GO:0006310">
    <property type="term" value="P:DNA recombination"/>
    <property type="evidence" value="ECO:0007669"/>
    <property type="project" value="UniProtKB-KW"/>
</dbReference>
<reference evidence="3" key="2">
    <citation type="submission" date="2020-09" db="EMBL/GenBank/DDBJ databases">
        <authorList>
            <person name="Sun Q."/>
            <person name="Ohkuma M."/>
        </authorList>
    </citation>
    <scope>NUCLEOTIDE SEQUENCE</scope>
    <source>
        <strain evidence="3">JCM 4637</strain>
    </source>
</reference>
<dbReference type="InterPro" id="IPR013762">
    <property type="entry name" value="Integrase-like_cat_sf"/>
</dbReference>
<name>A0A919CES1_9ACTN</name>